<gene>
    <name evidence="2" type="ORF">U9M48_027946</name>
</gene>
<dbReference type="AlphaFoldDB" id="A0AAQ3TVL3"/>
<evidence type="ECO:0000313" key="2">
    <source>
        <dbReference type="EMBL" id="WVZ80475.1"/>
    </source>
</evidence>
<dbReference type="PANTHER" id="PTHR11439:SF442">
    <property type="entry name" value="CYSTEINE-RICH RLK (RECEPTOR-LIKE PROTEIN KINASE) 8"/>
    <property type="match status" value="1"/>
</dbReference>
<proteinExistence type="predicted"/>
<organism evidence="2 3">
    <name type="scientific">Paspalum notatum var. saurae</name>
    <dbReference type="NCBI Taxonomy" id="547442"/>
    <lineage>
        <taxon>Eukaryota</taxon>
        <taxon>Viridiplantae</taxon>
        <taxon>Streptophyta</taxon>
        <taxon>Embryophyta</taxon>
        <taxon>Tracheophyta</taxon>
        <taxon>Spermatophyta</taxon>
        <taxon>Magnoliopsida</taxon>
        <taxon>Liliopsida</taxon>
        <taxon>Poales</taxon>
        <taxon>Poaceae</taxon>
        <taxon>PACMAD clade</taxon>
        <taxon>Panicoideae</taxon>
        <taxon>Andropogonodae</taxon>
        <taxon>Paspaleae</taxon>
        <taxon>Paspalinae</taxon>
        <taxon>Paspalum</taxon>
    </lineage>
</organism>
<accession>A0AAQ3TVL3</accession>
<keyword evidence="3" id="KW-1185">Reference proteome</keyword>
<evidence type="ECO:0000259" key="1">
    <source>
        <dbReference type="Pfam" id="PF07727"/>
    </source>
</evidence>
<dbReference type="Proteomes" id="UP001341281">
    <property type="component" value="Chromosome 06"/>
</dbReference>
<dbReference type="Pfam" id="PF07727">
    <property type="entry name" value="RVT_2"/>
    <property type="match status" value="1"/>
</dbReference>
<dbReference type="InterPro" id="IPR013103">
    <property type="entry name" value="RVT_2"/>
</dbReference>
<dbReference type="EMBL" id="CP144750">
    <property type="protein sequence ID" value="WVZ80475.1"/>
    <property type="molecule type" value="Genomic_DNA"/>
</dbReference>
<dbReference type="CDD" id="cd09272">
    <property type="entry name" value="RNase_HI_RT_Ty1"/>
    <property type="match status" value="1"/>
</dbReference>
<name>A0AAQ3TVL3_PASNO</name>
<sequence>MHEELENFERNHVWDLVEPPPNRRPIGTKWVFKNNRGEDGMVVRNKARLVARGLSKEGIHYEETFAPVARLEAIRILLAFAASKGFKLQQMDVKSAFLNGFIEEEVYVRQPPGFESARFPDWVYKLRKALYEFLLKSGFVMGSVDKTLFLLSRGGDTTIVRIYVDDIIFGGSSHALFCFERMSREFEMSLMGELLFFLGLQIKQGLEGTFVHQAKYTRDILKKFNMGDSKPMTTPMSTNTALDANEDGEAVDQKEFRGMIGSLLYLTATRPDIQFAVCLCARYQASPRTSHRQAVKRIFRYLKFTPELGLWYSSDSSLFLRGFSDADHAGCRIDRKSTSGTCQLLGTSLVSWSSRKQASVSLSTTEAEYIAAASCCS</sequence>
<dbReference type="PANTHER" id="PTHR11439">
    <property type="entry name" value="GAG-POL-RELATED RETROTRANSPOSON"/>
    <property type="match status" value="1"/>
</dbReference>
<dbReference type="InterPro" id="IPR043502">
    <property type="entry name" value="DNA/RNA_pol_sf"/>
</dbReference>
<reference evidence="2 3" key="1">
    <citation type="submission" date="2024-02" db="EMBL/GenBank/DDBJ databases">
        <title>High-quality chromosome-scale genome assembly of Pensacola bahiagrass (Paspalum notatum Flugge var. saurae).</title>
        <authorList>
            <person name="Vega J.M."/>
            <person name="Podio M."/>
            <person name="Orjuela J."/>
            <person name="Siena L.A."/>
            <person name="Pessino S.C."/>
            <person name="Combes M.C."/>
            <person name="Mariac C."/>
            <person name="Albertini E."/>
            <person name="Pupilli F."/>
            <person name="Ortiz J.P.A."/>
            <person name="Leblanc O."/>
        </authorList>
    </citation>
    <scope>NUCLEOTIDE SEQUENCE [LARGE SCALE GENOMIC DNA]</scope>
    <source>
        <strain evidence="2">R1</strain>
        <tissue evidence="2">Leaf</tissue>
    </source>
</reference>
<protein>
    <recommendedName>
        <fullName evidence="1">Reverse transcriptase Ty1/copia-type domain-containing protein</fullName>
    </recommendedName>
</protein>
<evidence type="ECO:0000313" key="3">
    <source>
        <dbReference type="Proteomes" id="UP001341281"/>
    </source>
</evidence>
<dbReference type="SUPFAM" id="SSF56672">
    <property type="entry name" value="DNA/RNA polymerases"/>
    <property type="match status" value="1"/>
</dbReference>
<feature type="domain" description="Reverse transcriptase Ty1/copia-type" evidence="1">
    <location>
        <begin position="11"/>
        <end position="237"/>
    </location>
</feature>